<accession>A0A644ZUV6</accession>
<dbReference type="InterPro" id="IPR029044">
    <property type="entry name" value="Nucleotide-diphossugar_trans"/>
</dbReference>
<comment type="caution">
    <text evidence="2">The sequence shown here is derived from an EMBL/GenBank/DDBJ whole genome shotgun (WGS) entry which is preliminary data.</text>
</comment>
<evidence type="ECO:0000313" key="2">
    <source>
        <dbReference type="EMBL" id="MPM44675.1"/>
    </source>
</evidence>
<dbReference type="CDD" id="cd02511">
    <property type="entry name" value="Beta4Glucosyltransferase"/>
    <property type="match status" value="1"/>
</dbReference>
<dbReference type="SUPFAM" id="SSF53448">
    <property type="entry name" value="Nucleotide-diphospho-sugar transferases"/>
    <property type="match status" value="1"/>
</dbReference>
<dbReference type="Pfam" id="PF00535">
    <property type="entry name" value="Glycos_transf_2"/>
    <property type="match status" value="1"/>
</dbReference>
<dbReference type="InterPro" id="IPR001173">
    <property type="entry name" value="Glyco_trans_2-like"/>
</dbReference>
<gene>
    <name evidence="2" type="ORF">SDC9_91354</name>
</gene>
<evidence type="ECO:0000259" key="1">
    <source>
        <dbReference type="Pfam" id="PF00535"/>
    </source>
</evidence>
<name>A0A644ZUV6_9ZZZZ</name>
<reference evidence="2" key="1">
    <citation type="submission" date="2019-08" db="EMBL/GenBank/DDBJ databases">
        <authorList>
            <person name="Kucharzyk K."/>
            <person name="Murdoch R.W."/>
            <person name="Higgins S."/>
            <person name="Loffler F."/>
        </authorList>
    </citation>
    <scope>NUCLEOTIDE SEQUENCE</scope>
</reference>
<dbReference type="AlphaFoldDB" id="A0A644ZUV6"/>
<organism evidence="2">
    <name type="scientific">bioreactor metagenome</name>
    <dbReference type="NCBI Taxonomy" id="1076179"/>
    <lineage>
        <taxon>unclassified sequences</taxon>
        <taxon>metagenomes</taxon>
        <taxon>ecological metagenomes</taxon>
    </lineage>
</organism>
<dbReference type="EMBL" id="VSSQ01010569">
    <property type="protein sequence ID" value="MPM44675.1"/>
    <property type="molecule type" value="Genomic_DNA"/>
</dbReference>
<proteinExistence type="predicted"/>
<sequence length="247" mass="28914">MTLTVLILAKNEEKYIRDCINSAKFADEVIVIDDYSTDRTGEIARELGAKVIQRSMNGDWGGQQTFAIEQARTEWTFFLDADERITPELAAEITEMVNKNEPCAYKVPRLNHIMGQPLRHGSWYPDYVLRLTPQKNVRVEGLVHPHFVHGYKEQKLKSDIIHYTYYTWEQYFNKFNLYTKLAAEKYSQEGKKASFAVDIALRPLFAFFKAYILKSGWRDGKIGFIMAAFHCFYTMVKYVKLYKMNLR</sequence>
<dbReference type="PANTHER" id="PTHR43630:SF2">
    <property type="entry name" value="GLYCOSYLTRANSFERASE"/>
    <property type="match status" value="1"/>
</dbReference>
<dbReference type="PANTHER" id="PTHR43630">
    <property type="entry name" value="POLY-BETA-1,6-N-ACETYL-D-GLUCOSAMINE SYNTHASE"/>
    <property type="match status" value="1"/>
</dbReference>
<dbReference type="Gene3D" id="3.90.550.10">
    <property type="entry name" value="Spore Coat Polysaccharide Biosynthesis Protein SpsA, Chain A"/>
    <property type="match status" value="1"/>
</dbReference>
<protein>
    <recommendedName>
        <fullName evidence="1">Glycosyltransferase 2-like domain-containing protein</fullName>
    </recommendedName>
</protein>
<feature type="domain" description="Glycosyltransferase 2-like" evidence="1">
    <location>
        <begin position="4"/>
        <end position="122"/>
    </location>
</feature>